<dbReference type="AlphaFoldDB" id="A0A1S8SBD0"/>
<proteinExistence type="predicted"/>
<dbReference type="EC" id="2.4.1.246" evidence="4"/>
<dbReference type="EMBL" id="LZZI01000021">
    <property type="protein sequence ID" value="OOM62602.1"/>
    <property type="molecule type" value="Genomic_DNA"/>
</dbReference>
<dbReference type="CDD" id="cd03809">
    <property type="entry name" value="GT4_MtfB-like"/>
    <property type="match status" value="1"/>
</dbReference>
<dbReference type="InterPro" id="IPR028098">
    <property type="entry name" value="Glyco_trans_4-like_N"/>
</dbReference>
<dbReference type="SUPFAM" id="SSF53756">
    <property type="entry name" value="UDP-Glycosyltransferase/glycogen phosphorylase"/>
    <property type="match status" value="1"/>
</dbReference>
<dbReference type="Pfam" id="PF13439">
    <property type="entry name" value="Glyco_transf_4"/>
    <property type="match status" value="1"/>
</dbReference>
<dbReference type="PANTHER" id="PTHR46401">
    <property type="entry name" value="GLYCOSYLTRANSFERASE WBBK-RELATED"/>
    <property type="match status" value="1"/>
</dbReference>
<dbReference type="RefSeq" id="WP_077838320.1">
    <property type="nucleotide sequence ID" value="NZ_JABTAE010000001.1"/>
</dbReference>
<gene>
    <name evidence="4" type="primary">mfpsA</name>
    <name evidence="4" type="ORF">CLBCK_16450</name>
</gene>
<evidence type="ECO:0000259" key="2">
    <source>
        <dbReference type="Pfam" id="PF00534"/>
    </source>
</evidence>
<evidence type="ECO:0000313" key="4">
    <source>
        <dbReference type="EMBL" id="OOM62602.1"/>
    </source>
</evidence>
<keyword evidence="4" id="KW-0328">Glycosyltransferase</keyword>
<dbReference type="InterPro" id="IPR001296">
    <property type="entry name" value="Glyco_trans_1"/>
</dbReference>
<name>A0A1S8SBD0_CLOBE</name>
<sequence>MKKILLNGLHYESHGAGISKYNHMLLKTFIEENYDVDILVRDEFKSELHSERLMFANKDISGSKDRIIYEQLTAQKLYKDYDLIHFPDYATPILYKGKKIATIHDMAMHTMRDKRTFMQNVIKNILLRNTIAHADKLICVSEFSKRELLNYYPKVENKIKVIYEGIEIREVYIDYDEEVEILKRFDILDNKFILYVGTIAPHKNIKKLIQGFNYIKDKIPEYKLVIAGKKGWMYDEVFNEVAILGIQNKVVFTDFVGDMELEVLYKNADLFVSVSLYEGFGFPPLEAMGREVPVLISDIEIFKEICFDAAMYCNPNELEDIGHKIIQILHNKNLQEELIKKANVRIKLFDWKKAAKETYSLYLNTL</sequence>
<feature type="domain" description="Glycosyltransferase subfamily 4-like N-terminal" evidence="3">
    <location>
        <begin position="17"/>
        <end position="168"/>
    </location>
</feature>
<dbReference type="PANTHER" id="PTHR46401:SF2">
    <property type="entry name" value="GLYCOSYLTRANSFERASE WBBK-RELATED"/>
    <property type="match status" value="1"/>
</dbReference>
<dbReference type="GO" id="GO:0103011">
    <property type="term" value="F:mannosylfructose-phosphate synthase activity"/>
    <property type="evidence" value="ECO:0007669"/>
    <property type="project" value="UniProtKB-EC"/>
</dbReference>
<evidence type="ECO:0000313" key="5">
    <source>
        <dbReference type="Proteomes" id="UP000190973"/>
    </source>
</evidence>
<dbReference type="Pfam" id="PF00534">
    <property type="entry name" value="Glycos_transf_1"/>
    <property type="match status" value="1"/>
</dbReference>
<accession>A0A1S8SBD0</accession>
<dbReference type="GO" id="GO:0009103">
    <property type="term" value="P:lipopolysaccharide biosynthetic process"/>
    <property type="evidence" value="ECO:0007669"/>
    <property type="project" value="TreeGrafter"/>
</dbReference>
<dbReference type="Proteomes" id="UP000190973">
    <property type="component" value="Unassembled WGS sequence"/>
</dbReference>
<protein>
    <submittedName>
        <fullName evidence="4">Mannosylfructose-phosphate synthase</fullName>
        <ecNumber evidence="4">2.4.1.246</ecNumber>
    </submittedName>
</protein>
<evidence type="ECO:0000256" key="1">
    <source>
        <dbReference type="ARBA" id="ARBA00022679"/>
    </source>
</evidence>
<comment type="caution">
    <text evidence="4">The sequence shown here is derived from an EMBL/GenBank/DDBJ whole genome shotgun (WGS) entry which is preliminary data.</text>
</comment>
<feature type="domain" description="Glycosyl transferase family 1" evidence="2">
    <location>
        <begin position="188"/>
        <end position="342"/>
    </location>
</feature>
<dbReference type="Gene3D" id="3.40.50.2000">
    <property type="entry name" value="Glycogen Phosphorylase B"/>
    <property type="match status" value="2"/>
</dbReference>
<keyword evidence="1 4" id="KW-0808">Transferase</keyword>
<evidence type="ECO:0000259" key="3">
    <source>
        <dbReference type="Pfam" id="PF13439"/>
    </source>
</evidence>
<reference evidence="4 5" key="1">
    <citation type="submission" date="2016-05" db="EMBL/GenBank/DDBJ databases">
        <title>Microbial solvent formation.</title>
        <authorList>
            <person name="Poehlein A."/>
            <person name="Montoya Solano J.D."/>
            <person name="Flitsch S."/>
            <person name="Krabben P."/>
            <person name="Duerre P."/>
            <person name="Daniel R."/>
        </authorList>
    </citation>
    <scope>NUCLEOTIDE SEQUENCE [LARGE SCALE GENOMIC DNA]</scope>
    <source>
        <strain evidence="4 5">DSM 53</strain>
    </source>
</reference>
<organism evidence="4 5">
    <name type="scientific">Clostridium beijerinckii</name>
    <name type="common">Clostridium MP</name>
    <dbReference type="NCBI Taxonomy" id="1520"/>
    <lineage>
        <taxon>Bacteria</taxon>
        <taxon>Bacillati</taxon>
        <taxon>Bacillota</taxon>
        <taxon>Clostridia</taxon>
        <taxon>Eubacteriales</taxon>
        <taxon>Clostridiaceae</taxon>
        <taxon>Clostridium</taxon>
    </lineage>
</organism>